<evidence type="ECO:0000259" key="3">
    <source>
        <dbReference type="PROSITE" id="PS50110"/>
    </source>
</evidence>
<reference evidence="4 5" key="1">
    <citation type="journal article" date="2020" name="ISME J.">
        <title>Comparative genomics reveals insights into cyanobacterial evolution and habitat adaptation.</title>
        <authorList>
            <person name="Chen M.Y."/>
            <person name="Teng W.K."/>
            <person name="Zhao L."/>
            <person name="Hu C.X."/>
            <person name="Zhou Y.K."/>
            <person name="Han B.P."/>
            <person name="Song L.R."/>
            <person name="Shu W.S."/>
        </authorList>
    </citation>
    <scope>NUCLEOTIDE SEQUENCE [LARGE SCALE GENOMIC DNA]</scope>
    <source>
        <strain evidence="4 5">FACHB-3921</strain>
    </source>
</reference>
<gene>
    <name evidence="4" type="ORF">H6G14_00805</name>
</gene>
<dbReference type="Gene3D" id="3.40.50.2300">
    <property type="match status" value="1"/>
</dbReference>
<evidence type="ECO:0000313" key="4">
    <source>
        <dbReference type="EMBL" id="MBD2249847.1"/>
    </source>
</evidence>
<dbReference type="PROSITE" id="PS50110">
    <property type="entry name" value="RESPONSE_REGULATORY"/>
    <property type="match status" value="1"/>
</dbReference>
<dbReference type="RefSeq" id="WP_190565255.1">
    <property type="nucleotide sequence ID" value="NZ_JACJQL010000001.1"/>
</dbReference>
<dbReference type="SUPFAM" id="SSF52172">
    <property type="entry name" value="CheY-like"/>
    <property type="match status" value="1"/>
</dbReference>
<dbReference type="InterPro" id="IPR001789">
    <property type="entry name" value="Sig_transdc_resp-reg_receiver"/>
</dbReference>
<dbReference type="PANTHER" id="PTHR44591">
    <property type="entry name" value="STRESS RESPONSE REGULATOR PROTEIN 1"/>
    <property type="match status" value="1"/>
</dbReference>
<accession>A0ABR8BA85</accession>
<dbReference type="CDD" id="cd17536">
    <property type="entry name" value="REC_YesN-like"/>
    <property type="match status" value="1"/>
</dbReference>
<proteinExistence type="predicted"/>
<organism evidence="4 5">
    <name type="scientific">Nostoc parmelioides FACHB-3921</name>
    <dbReference type="NCBI Taxonomy" id="2692909"/>
    <lineage>
        <taxon>Bacteria</taxon>
        <taxon>Bacillati</taxon>
        <taxon>Cyanobacteriota</taxon>
        <taxon>Cyanophyceae</taxon>
        <taxon>Nostocales</taxon>
        <taxon>Nostocaceae</taxon>
        <taxon>Nostoc</taxon>
    </lineage>
</organism>
<dbReference type="Proteomes" id="UP000621307">
    <property type="component" value="Unassembled WGS sequence"/>
</dbReference>
<name>A0ABR8BA85_9NOSO</name>
<feature type="modified residue" description="4-aspartylphosphate" evidence="2">
    <location>
        <position position="58"/>
    </location>
</feature>
<evidence type="ECO:0000256" key="1">
    <source>
        <dbReference type="ARBA" id="ARBA00022553"/>
    </source>
</evidence>
<protein>
    <submittedName>
        <fullName evidence="4">Response regulator</fullName>
    </submittedName>
</protein>
<evidence type="ECO:0000313" key="5">
    <source>
        <dbReference type="Proteomes" id="UP000621307"/>
    </source>
</evidence>
<feature type="domain" description="Response regulatory" evidence="3">
    <location>
        <begin position="4"/>
        <end position="123"/>
    </location>
</feature>
<comment type="caution">
    <text evidence="4">The sequence shown here is derived from an EMBL/GenBank/DDBJ whole genome shotgun (WGS) entry which is preliminary data.</text>
</comment>
<dbReference type="InterPro" id="IPR011006">
    <property type="entry name" value="CheY-like_superfamily"/>
</dbReference>
<dbReference type="EMBL" id="JACJQL010000001">
    <property type="protein sequence ID" value="MBD2249847.1"/>
    <property type="molecule type" value="Genomic_DNA"/>
</dbReference>
<dbReference type="InterPro" id="IPR050595">
    <property type="entry name" value="Bact_response_regulator"/>
</dbReference>
<keyword evidence="1 2" id="KW-0597">Phosphoprotein</keyword>
<keyword evidence="5" id="KW-1185">Reference proteome</keyword>
<dbReference type="Pfam" id="PF00072">
    <property type="entry name" value="Response_reg"/>
    <property type="match status" value="1"/>
</dbReference>
<dbReference type="PANTHER" id="PTHR44591:SF3">
    <property type="entry name" value="RESPONSE REGULATORY DOMAIN-CONTAINING PROTEIN"/>
    <property type="match status" value="1"/>
</dbReference>
<dbReference type="SMART" id="SM00448">
    <property type="entry name" value="REC"/>
    <property type="match status" value="1"/>
</dbReference>
<evidence type="ECO:0000256" key="2">
    <source>
        <dbReference type="PROSITE-ProRule" id="PRU00169"/>
    </source>
</evidence>
<sequence>MTEYILFVDDEPLIKRLVTHYFRHKIRQGEYEFIFAHNGRDALEKIQAYPQIDLLVTDINMPEIDGLTLLSKIRDLDLDIKAVIVSAYEDLKNIRRAMNQGAFDFITKPIDFQELESTMNRALEYVREIKNKSSLMSSDQLPEVESKEIYVNNQLVLEKQQEINYSNNSDYIHFQEIETGVNQLINHLRLYQQDFPLASPQILQNAKDIDLSSLLLGLPTTIQSMKNKTNQP</sequence>